<organism evidence="2">
    <name type="scientific">Oryza sativa subsp. japonica</name>
    <name type="common">Rice</name>
    <dbReference type="NCBI Taxonomy" id="39947"/>
    <lineage>
        <taxon>Eukaryota</taxon>
        <taxon>Viridiplantae</taxon>
        <taxon>Streptophyta</taxon>
        <taxon>Embryophyta</taxon>
        <taxon>Tracheophyta</taxon>
        <taxon>Spermatophyta</taxon>
        <taxon>Magnoliopsida</taxon>
        <taxon>Liliopsida</taxon>
        <taxon>Poales</taxon>
        <taxon>Poaceae</taxon>
        <taxon>BOP clade</taxon>
        <taxon>Oryzoideae</taxon>
        <taxon>Oryzeae</taxon>
        <taxon>Oryzinae</taxon>
        <taxon>Oryza</taxon>
        <taxon>Oryza sativa</taxon>
    </lineage>
</organism>
<proteinExistence type="predicted"/>
<reference evidence="2" key="2">
    <citation type="submission" date="2008-12" db="EMBL/GenBank/DDBJ databases">
        <title>Improved gene annotation of the rice (Oryza sativa) genomes.</title>
        <authorList>
            <person name="Wang J."/>
            <person name="Li R."/>
            <person name="Fan W."/>
            <person name="Huang Q."/>
            <person name="Zhang J."/>
            <person name="Zhou Y."/>
            <person name="Hu Y."/>
            <person name="Zi S."/>
            <person name="Li J."/>
            <person name="Ni P."/>
            <person name="Zheng H."/>
            <person name="Zhang Y."/>
            <person name="Zhao M."/>
            <person name="Hao Q."/>
            <person name="McDermott J."/>
            <person name="Samudrala R."/>
            <person name="Kristiansen K."/>
            <person name="Wong G.K.-S."/>
        </authorList>
    </citation>
    <scope>NUCLEOTIDE SEQUENCE</scope>
</reference>
<accession>B9FP60</accession>
<feature type="signal peptide" evidence="1">
    <location>
        <begin position="1"/>
        <end position="20"/>
    </location>
</feature>
<protein>
    <submittedName>
        <fullName evidence="2">Uncharacterized protein</fullName>
    </submittedName>
</protein>
<evidence type="ECO:0000313" key="2">
    <source>
        <dbReference type="EMBL" id="EEE63426.1"/>
    </source>
</evidence>
<sequence>MPRVPLLLLRIASATGSATAEMKPMAYEALATFDFPPGILPIEGFSSAMTVEEGN</sequence>
<name>B9FP60_ORYSJ</name>
<feature type="chain" id="PRO_5002881575" evidence="1">
    <location>
        <begin position="21"/>
        <end position="55"/>
    </location>
</feature>
<gene>
    <name evidence="2" type="ORF">OsJ_18238</name>
</gene>
<dbReference type="EMBL" id="CM000142">
    <property type="protein sequence ID" value="EEE63426.1"/>
    <property type="molecule type" value="Genomic_DNA"/>
</dbReference>
<dbReference type="InterPro" id="IPR036758">
    <property type="entry name" value="At5g01610-like"/>
</dbReference>
<dbReference type="Proteomes" id="UP000007752">
    <property type="component" value="Chromosome 5"/>
</dbReference>
<dbReference type="SUPFAM" id="SSF141562">
    <property type="entry name" value="At5g01610-like"/>
    <property type="match status" value="1"/>
</dbReference>
<dbReference type="AlphaFoldDB" id="B9FP60"/>
<evidence type="ECO:0000256" key="1">
    <source>
        <dbReference type="SAM" id="SignalP"/>
    </source>
</evidence>
<keyword evidence="1" id="KW-0732">Signal</keyword>
<reference evidence="2" key="1">
    <citation type="journal article" date="2005" name="PLoS Biol.">
        <title>The genomes of Oryza sativa: a history of duplications.</title>
        <authorList>
            <person name="Yu J."/>
            <person name="Wang J."/>
            <person name="Lin W."/>
            <person name="Li S."/>
            <person name="Li H."/>
            <person name="Zhou J."/>
            <person name="Ni P."/>
            <person name="Dong W."/>
            <person name="Hu S."/>
            <person name="Zeng C."/>
            <person name="Zhang J."/>
            <person name="Zhang Y."/>
            <person name="Li R."/>
            <person name="Xu Z."/>
            <person name="Li S."/>
            <person name="Li X."/>
            <person name="Zheng H."/>
            <person name="Cong L."/>
            <person name="Lin L."/>
            <person name="Yin J."/>
            <person name="Geng J."/>
            <person name="Li G."/>
            <person name="Shi J."/>
            <person name="Liu J."/>
            <person name="Lv H."/>
            <person name="Li J."/>
            <person name="Wang J."/>
            <person name="Deng Y."/>
            <person name="Ran L."/>
            <person name="Shi X."/>
            <person name="Wang X."/>
            <person name="Wu Q."/>
            <person name="Li C."/>
            <person name="Ren X."/>
            <person name="Wang J."/>
            <person name="Wang X."/>
            <person name="Li D."/>
            <person name="Liu D."/>
            <person name="Zhang X."/>
            <person name="Ji Z."/>
            <person name="Zhao W."/>
            <person name="Sun Y."/>
            <person name="Zhang Z."/>
            <person name="Bao J."/>
            <person name="Han Y."/>
            <person name="Dong L."/>
            <person name="Ji J."/>
            <person name="Chen P."/>
            <person name="Wu S."/>
            <person name="Liu J."/>
            <person name="Xiao Y."/>
            <person name="Bu D."/>
            <person name="Tan J."/>
            <person name="Yang L."/>
            <person name="Ye C."/>
            <person name="Zhang J."/>
            <person name="Xu J."/>
            <person name="Zhou Y."/>
            <person name="Yu Y."/>
            <person name="Zhang B."/>
            <person name="Zhuang S."/>
            <person name="Wei H."/>
            <person name="Liu B."/>
            <person name="Lei M."/>
            <person name="Yu H."/>
            <person name="Li Y."/>
            <person name="Xu H."/>
            <person name="Wei S."/>
            <person name="He X."/>
            <person name="Fang L."/>
            <person name="Zhang Z."/>
            <person name="Zhang Y."/>
            <person name="Huang X."/>
            <person name="Su Z."/>
            <person name="Tong W."/>
            <person name="Li J."/>
            <person name="Tong Z."/>
            <person name="Li S."/>
            <person name="Ye J."/>
            <person name="Wang L."/>
            <person name="Fang L."/>
            <person name="Lei T."/>
            <person name="Chen C."/>
            <person name="Chen H."/>
            <person name="Xu Z."/>
            <person name="Li H."/>
            <person name="Huang H."/>
            <person name="Zhang F."/>
            <person name="Xu H."/>
            <person name="Li N."/>
            <person name="Zhao C."/>
            <person name="Li S."/>
            <person name="Dong L."/>
            <person name="Huang Y."/>
            <person name="Li L."/>
            <person name="Xi Y."/>
            <person name="Qi Q."/>
            <person name="Li W."/>
            <person name="Zhang B."/>
            <person name="Hu W."/>
            <person name="Zhang Y."/>
            <person name="Tian X."/>
            <person name="Jiao Y."/>
            <person name="Liang X."/>
            <person name="Jin J."/>
            <person name="Gao L."/>
            <person name="Zheng W."/>
            <person name="Hao B."/>
            <person name="Liu S."/>
            <person name="Wang W."/>
            <person name="Yuan L."/>
            <person name="Cao M."/>
            <person name="McDermott J."/>
            <person name="Samudrala R."/>
            <person name="Wang J."/>
            <person name="Wong G.K."/>
            <person name="Yang H."/>
        </authorList>
    </citation>
    <scope>NUCLEOTIDE SEQUENCE [LARGE SCALE GENOMIC DNA]</scope>
</reference>